<keyword evidence="7" id="KW-1185">Reference proteome</keyword>
<organism evidence="6 7">
    <name type="scientific">Natranaerobius trueperi</name>
    <dbReference type="NCBI Taxonomy" id="759412"/>
    <lineage>
        <taxon>Bacteria</taxon>
        <taxon>Bacillati</taxon>
        <taxon>Bacillota</taxon>
        <taxon>Clostridia</taxon>
        <taxon>Natranaerobiales</taxon>
        <taxon>Natranaerobiaceae</taxon>
        <taxon>Natranaerobius</taxon>
    </lineage>
</organism>
<evidence type="ECO:0000256" key="3">
    <source>
        <dbReference type="ARBA" id="ARBA00023274"/>
    </source>
</evidence>
<dbReference type="GO" id="GO:0003735">
    <property type="term" value="F:structural constituent of ribosome"/>
    <property type="evidence" value="ECO:0007669"/>
    <property type="project" value="InterPro"/>
</dbReference>
<dbReference type="EMBL" id="NIQC01000004">
    <property type="protein sequence ID" value="OWZ84461.1"/>
    <property type="molecule type" value="Genomic_DNA"/>
</dbReference>
<evidence type="ECO:0000256" key="2">
    <source>
        <dbReference type="ARBA" id="ARBA00022980"/>
    </source>
</evidence>
<dbReference type="PROSITE" id="PS01167">
    <property type="entry name" value="RIBOSOMAL_L17"/>
    <property type="match status" value="1"/>
</dbReference>
<dbReference type="FunFam" id="3.90.1030.10:FF:000001">
    <property type="entry name" value="50S ribosomal protein L17"/>
    <property type="match status" value="1"/>
</dbReference>
<dbReference type="Gene3D" id="3.90.1030.10">
    <property type="entry name" value="Ribosomal protein L17"/>
    <property type="match status" value="1"/>
</dbReference>
<gene>
    <name evidence="4" type="primary">rplQ</name>
    <name evidence="6" type="ORF">CDO51_02855</name>
</gene>
<proteinExistence type="inferred from homology"/>
<keyword evidence="3 4" id="KW-0687">Ribonucleoprotein</keyword>
<dbReference type="InterPro" id="IPR047859">
    <property type="entry name" value="Ribosomal_bL17_CS"/>
</dbReference>
<accession>A0A226BZV4</accession>
<dbReference type="OrthoDB" id="9809073at2"/>
<dbReference type="Proteomes" id="UP000214588">
    <property type="component" value="Unassembled WGS sequence"/>
</dbReference>
<dbReference type="PANTHER" id="PTHR14413">
    <property type="entry name" value="RIBOSOMAL PROTEIN L17"/>
    <property type="match status" value="1"/>
</dbReference>
<evidence type="ECO:0000256" key="1">
    <source>
        <dbReference type="ARBA" id="ARBA00008777"/>
    </source>
</evidence>
<dbReference type="HAMAP" id="MF_01368">
    <property type="entry name" value="Ribosomal_bL17"/>
    <property type="match status" value="1"/>
</dbReference>
<evidence type="ECO:0000256" key="4">
    <source>
        <dbReference type="HAMAP-Rule" id="MF_01368"/>
    </source>
</evidence>
<dbReference type="InterPro" id="IPR036373">
    <property type="entry name" value="Ribosomal_bL17_sf"/>
</dbReference>
<comment type="caution">
    <text evidence="6">The sequence shown here is derived from an EMBL/GenBank/DDBJ whole genome shotgun (WGS) entry which is preliminary data.</text>
</comment>
<evidence type="ECO:0000256" key="5">
    <source>
        <dbReference type="RuleBase" id="RU000660"/>
    </source>
</evidence>
<comment type="similarity">
    <text evidence="1 4 5">Belongs to the bacterial ribosomal protein bL17 family.</text>
</comment>
<protein>
    <recommendedName>
        <fullName evidence="4">Large ribosomal subunit protein bL17</fullName>
    </recommendedName>
</protein>
<name>A0A226BZV4_9FIRM</name>
<reference evidence="6 7" key="1">
    <citation type="submission" date="2017-06" db="EMBL/GenBank/DDBJ databases">
        <title>Draft Genome Sequence of Natranaerobius trueperi halophilic, alkalithermophilic bacteria from soda lakes.</title>
        <authorList>
            <person name="Zhao B."/>
        </authorList>
    </citation>
    <scope>NUCLEOTIDE SEQUENCE [LARGE SCALE GENOMIC DNA]</scope>
    <source>
        <strain evidence="6 7">DSM 18760</strain>
    </source>
</reference>
<evidence type="ECO:0000313" key="7">
    <source>
        <dbReference type="Proteomes" id="UP000214588"/>
    </source>
</evidence>
<dbReference type="AlphaFoldDB" id="A0A226BZV4"/>
<dbReference type="Pfam" id="PF01196">
    <property type="entry name" value="Ribosomal_L17"/>
    <property type="match status" value="1"/>
</dbReference>
<keyword evidence="2 4" id="KW-0689">Ribosomal protein</keyword>
<dbReference type="RefSeq" id="WP_089022792.1">
    <property type="nucleotide sequence ID" value="NZ_NIQC01000004.1"/>
</dbReference>
<evidence type="ECO:0000313" key="6">
    <source>
        <dbReference type="EMBL" id="OWZ84461.1"/>
    </source>
</evidence>
<dbReference type="SUPFAM" id="SSF64263">
    <property type="entry name" value="Prokaryotic ribosomal protein L17"/>
    <property type="match status" value="1"/>
</dbReference>
<dbReference type="NCBIfam" id="TIGR00059">
    <property type="entry name" value="L17"/>
    <property type="match status" value="1"/>
</dbReference>
<dbReference type="GO" id="GO:0006412">
    <property type="term" value="P:translation"/>
    <property type="evidence" value="ECO:0007669"/>
    <property type="project" value="UniProtKB-UniRule"/>
</dbReference>
<dbReference type="GO" id="GO:0022625">
    <property type="term" value="C:cytosolic large ribosomal subunit"/>
    <property type="evidence" value="ECO:0007669"/>
    <property type="project" value="TreeGrafter"/>
</dbReference>
<sequence length="113" mass="12910">MSYRKIGRDKDQRKALLRNLTTSFLRDEKIETTEAKAKEVRKIAEKMITLAKKNTLASRRQALSYLTDEDVVTKLFENIGPKFQERQGGYTRVLKKGPRDGDGAPIAIIELVE</sequence>
<comment type="subunit">
    <text evidence="4">Part of the 50S ribosomal subunit. Contacts protein L32.</text>
</comment>
<dbReference type="InterPro" id="IPR000456">
    <property type="entry name" value="Ribosomal_bL17"/>
</dbReference>
<dbReference type="PANTHER" id="PTHR14413:SF16">
    <property type="entry name" value="LARGE RIBOSOMAL SUBUNIT PROTEIN BL17M"/>
    <property type="match status" value="1"/>
</dbReference>